<evidence type="ECO:0000256" key="4">
    <source>
        <dbReference type="ARBA" id="ARBA00023163"/>
    </source>
</evidence>
<dbReference type="AlphaFoldDB" id="A0A841FXB5"/>
<dbReference type="GO" id="GO:0003700">
    <property type="term" value="F:DNA-binding transcription factor activity"/>
    <property type="evidence" value="ECO:0007669"/>
    <property type="project" value="InterPro"/>
</dbReference>
<proteinExistence type="inferred from homology"/>
<dbReference type="Gene3D" id="3.40.190.10">
    <property type="entry name" value="Periplasmic binding protein-like II"/>
    <property type="match status" value="2"/>
</dbReference>
<keyword evidence="2" id="KW-0805">Transcription regulation</keyword>
<dbReference type="PANTHER" id="PTHR30346">
    <property type="entry name" value="TRANSCRIPTIONAL DUAL REGULATOR HCAR-RELATED"/>
    <property type="match status" value="1"/>
</dbReference>
<sequence>MDLEPRHLRIVCAIADEGSITRAASVLGVSQPALTAKLRRIEEAAGAPLFARHPRGVEPTALGEYLIARSRAILADLADLAGGLRQRVGDEYAHELRLGGVSGPIIVGLADRLATAFPQWRVAMRAEYSPRLLLDLVATGRLDAAAVVDYPGRELATPSHVDGCPVVADPVFVAMGAGHRLAEFEEIELCDLAGEPWVLPRSDGAGWPEYFTHTCRESGFSPVVGHHVAETRLLHELLSAGKGLVPCQATFPAPEGVVVRPLAGSPMWVRHRLLWHRASPIAAYGERLGALAVEAYEACAGLRPQYLRWRRRHGGA</sequence>
<reference evidence="6 7" key="1">
    <citation type="submission" date="2020-08" db="EMBL/GenBank/DDBJ databases">
        <title>Genomic Encyclopedia of Type Strains, Phase IV (KMG-IV): sequencing the most valuable type-strain genomes for metagenomic binning, comparative biology and taxonomic classification.</title>
        <authorList>
            <person name="Goeker M."/>
        </authorList>
    </citation>
    <scope>NUCLEOTIDE SEQUENCE [LARGE SCALE GENOMIC DNA]</scope>
    <source>
        <strain evidence="6 7">YIM 65646</strain>
    </source>
</reference>
<dbReference type="InterPro" id="IPR005119">
    <property type="entry name" value="LysR_subst-bd"/>
</dbReference>
<dbReference type="InterPro" id="IPR036390">
    <property type="entry name" value="WH_DNA-bd_sf"/>
</dbReference>
<dbReference type="GO" id="GO:0003677">
    <property type="term" value="F:DNA binding"/>
    <property type="evidence" value="ECO:0007669"/>
    <property type="project" value="UniProtKB-KW"/>
</dbReference>
<dbReference type="Gene3D" id="1.10.10.10">
    <property type="entry name" value="Winged helix-like DNA-binding domain superfamily/Winged helix DNA-binding domain"/>
    <property type="match status" value="1"/>
</dbReference>
<dbReference type="Pfam" id="PF00126">
    <property type="entry name" value="HTH_1"/>
    <property type="match status" value="1"/>
</dbReference>
<comment type="caution">
    <text evidence="6">The sequence shown here is derived from an EMBL/GenBank/DDBJ whole genome shotgun (WGS) entry which is preliminary data.</text>
</comment>
<dbReference type="PRINTS" id="PR00039">
    <property type="entry name" value="HTHLYSR"/>
</dbReference>
<keyword evidence="3 6" id="KW-0238">DNA-binding</keyword>
<feature type="domain" description="HTH lysR-type" evidence="5">
    <location>
        <begin position="1"/>
        <end position="60"/>
    </location>
</feature>
<gene>
    <name evidence="6" type="ORF">HNR73_004481</name>
</gene>
<dbReference type="InterPro" id="IPR000847">
    <property type="entry name" value="LysR_HTH_N"/>
</dbReference>
<dbReference type="InterPro" id="IPR036388">
    <property type="entry name" value="WH-like_DNA-bd_sf"/>
</dbReference>
<keyword evidence="4" id="KW-0804">Transcription</keyword>
<evidence type="ECO:0000259" key="5">
    <source>
        <dbReference type="PROSITE" id="PS50931"/>
    </source>
</evidence>
<dbReference type="Pfam" id="PF03466">
    <property type="entry name" value="LysR_substrate"/>
    <property type="match status" value="1"/>
</dbReference>
<dbReference type="SUPFAM" id="SSF46785">
    <property type="entry name" value="Winged helix' DNA-binding domain"/>
    <property type="match status" value="1"/>
</dbReference>
<dbReference type="RefSeq" id="WP_184789443.1">
    <property type="nucleotide sequence ID" value="NZ_BONT01000032.1"/>
</dbReference>
<evidence type="ECO:0000256" key="1">
    <source>
        <dbReference type="ARBA" id="ARBA00009437"/>
    </source>
</evidence>
<accession>A0A841FXB5</accession>
<dbReference type="EMBL" id="JACHGT010000009">
    <property type="protein sequence ID" value="MBB6036610.1"/>
    <property type="molecule type" value="Genomic_DNA"/>
</dbReference>
<dbReference type="CDD" id="cd08414">
    <property type="entry name" value="PBP2_LTTR_aromatics_like"/>
    <property type="match status" value="1"/>
</dbReference>
<dbReference type="SUPFAM" id="SSF53850">
    <property type="entry name" value="Periplasmic binding protein-like II"/>
    <property type="match status" value="1"/>
</dbReference>
<evidence type="ECO:0000313" key="7">
    <source>
        <dbReference type="Proteomes" id="UP000548476"/>
    </source>
</evidence>
<evidence type="ECO:0000256" key="3">
    <source>
        <dbReference type="ARBA" id="ARBA00023125"/>
    </source>
</evidence>
<protein>
    <submittedName>
        <fullName evidence="6">DNA-binding transcriptional LysR family regulator</fullName>
    </submittedName>
</protein>
<dbReference type="GO" id="GO:0032993">
    <property type="term" value="C:protein-DNA complex"/>
    <property type="evidence" value="ECO:0007669"/>
    <property type="project" value="TreeGrafter"/>
</dbReference>
<name>A0A841FXB5_9ACTN</name>
<dbReference type="Proteomes" id="UP000548476">
    <property type="component" value="Unassembled WGS sequence"/>
</dbReference>
<keyword evidence="7" id="KW-1185">Reference proteome</keyword>
<dbReference type="PANTHER" id="PTHR30346:SF30">
    <property type="entry name" value="SMALL NEUTRAL PROTEASE REGULATORY PROTEIN"/>
    <property type="match status" value="1"/>
</dbReference>
<comment type="similarity">
    <text evidence="1">Belongs to the LysR transcriptional regulatory family.</text>
</comment>
<evidence type="ECO:0000313" key="6">
    <source>
        <dbReference type="EMBL" id="MBB6036610.1"/>
    </source>
</evidence>
<organism evidence="6 7">
    <name type="scientific">Phytomonospora endophytica</name>
    <dbReference type="NCBI Taxonomy" id="714109"/>
    <lineage>
        <taxon>Bacteria</taxon>
        <taxon>Bacillati</taxon>
        <taxon>Actinomycetota</taxon>
        <taxon>Actinomycetes</taxon>
        <taxon>Micromonosporales</taxon>
        <taxon>Micromonosporaceae</taxon>
        <taxon>Phytomonospora</taxon>
    </lineage>
</organism>
<evidence type="ECO:0000256" key="2">
    <source>
        <dbReference type="ARBA" id="ARBA00023015"/>
    </source>
</evidence>
<dbReference type="PROSITE" id="PS50931">
    <property type="entry name" value="HTH_LYSR"/>
    <property type="match status" value="1"/>
</dbReference>